<evidence type="ECO:0000313" key="1">
    <source>
        <dbReference type="EMBL" id="CAD2217095.1"/>
    </source>
</evidence>
<keyword evidence="2" id="KW-1185">Reference proteome</keyword>
<name>A0A7G2CCD1_9TRYP</name>
<sequence length="198" mass="21775">MSGPHWDKRVPILSYVEDTAEATHGLDEGNLANIARSYLSRRGLADTLKSFETEIDSPLEANTVYTEWIKEVEERKRVQLLCLQKAYKAAGDCLPPSSLLKVKLYCMESRNIADTSDALFYLTTEVGPLIPLCEDVALAHTVYTDYVSSLFDGEGSLPQESDAELAIGVNEALLKHKDPSGVAVARAWLAMQETVAPV</sequence>
<protein>
    <recommendedName>
        <fullName evidence="3">LisH domain-containing protein</fullName>
    </recommendedName>
</protein>
<dbReference type="AlphaFoldDB" id="A0A7G2CCD1"/>
<organism evidence="1 2">
    <name type="scientific">Angomonas deanei</name>
    <dbReference type="NCBI Taxonomy" id="59799"/>
    <lineage>
        <taxon>Eukaryota</taxon>
        <taxon>Discoba</taxon>
        <taxon>Euglenozoa</taxon>
        <taxon>Kinetoplastea</taxon>
        <taxon>Metakinetoplastina</taxon>
        <taxon>Trypanosomatida</taxon>
        <taxon>Trypanosomatidae</taxon>
        <taxon>Strigomonadinae</taxon>
        <taxon>Angomonas</taxon>
    </lineage>
</organism>
<accession>A0A7G2CCD1</accession>
<proteinExistence type="predicted"/>
<dbReference type="Proteomes" id="UP000515908">
    <property type="component" value="Chromosome 08"/>
</dbReference>
<evidence type="ECO:0000313" key="2">
    <source>
        <dbReference type="Proteomes" id="UP000515908"/>
    </source>
</evidence>
<gene>
    <name evidence="1" type="ORF">ADEAN_000457300</name>
</gene>
<reference evidence="1 2" key="1">
    <citation type="submission" date="2020-08" db="EMBL/GenBank/DDBJ databases">
        <authorList>
            <person name="Newling K."/>
            <person name="Davey J."/>
            <person name="Forrester S."/>
        </authorList>
    </citation>
    <scope>NUCLEOTIDE SEQUENCE [LARGE SCALE GENOMIC DNA]</scope>
    <source>
        <strain evidence="2">Crithidia deanei Carvalho (ATCC PRA-265)</strain>
    </source>
</reference>
<evidence type="ECO:0008006" key="3">
    <source>
        <dbReference type="Google" id="ProtNLM"/>
    </source>
</evidence>
<dbReference type="VEuPathDB" id="TriTrypDB:ADEAN_000457300"/>
<dbReference type="EMBL" id="LR877152">
    <property type="protein sequence ID" value="CAD2217095.1"/>
    <property type="molecule type" value="Genomic_DNA"/>
</dbReference>